<dbReference type="RefSeq" id="WP_175517383.1">
    <property type="nucleotide sequence ID" value="NZ_FOQD01000008.1"/>
</dbReference>
<dbReference type="InterPro" id="IPR036390">
    <property type="entry name" value="WH_DNA-bd_sf"/>
</dbReference>
<evidence type="ECO:0000256" key="2">
    <source>
        <dbReference type="ARBA" id="ARBA00022618"/>
    </source>
</evidence>
<name>A0A1I3HCM2_9PLAN</name>
<evidence type="ECO:0000256" key="4">
    <source>
        <dbReference type="ARBA" id="ARBA00023306"/>
    </source>
</evidence>
<dbReference type="SUPFAM" id="SSF46785">
    <property type="entry name" value="Winged helix' DNA-binding domain"/>
    <property type="match status" value="2"/>
</dbReference>
<dbReference type="GO" id="GO:0051301">
    <property type="term" value="P:cell division"/>
    <property type="evidence" value="ECO:0007669"/>
    <property type="project" value="UniProtKB-KW"/>
</dbReference>
<gene>
    <name evidence="6" type="ORF">SAMN05421753_1084</name>
</gene>
<dbReference type="STRING" id="1576369.SAMN05421753_1084"/>
<dbReference type="AlphaFoldDB" id="A0A1I3HCM2"/>
<keyword evidence="7" id="KW-1185">Reference proteome</keyword>
<feature type="region of interest" description="Disordered" evidence="5">
    <location>
        <begin position="1"/>
        <end position="26"/>
    </location>
</feature>
<evidence type="ECO:0000256" key="5">
    <source>
        <dbReference type="SAM" id="MobiDB-lite"/>
    </source>
</evidence>
<dbReference type="PANTHER" id="PTHR34298:SF2">
    <property type="entry name" value="SEGREGATION AND CONDENSATION PROTEIN B"/>
    <property type="match status" value="1"/>
</dbReference>
<evidence type="ECO:0000313" key="6">
    <source>
        <dbReference type="EMBL" id="SFI33383.1"/>
    </source>
</evidence>
<dbReference type="Gene3D" id="1.10.10.10">
    <property type="entry name" value="Winged helix-like DNA-binding domain superfamily/Winged helix DNA-binding domain"/>
    <property type="match status" value="2"/>
</dbReference>
<dbReference type="Pfam" id="PF04079">
    <property type="entry name" value="SMC_ScpB"/>
    <property type="match status" value="1"/>
</dbReference>
<evidence type="ECO:0000256" key="3">
    <source>
        <dbReference type="ARBA" id="ARBA00022829"/>
    </source>
</evidence>
<dbReference type="InterPro" id="IPR005234">
    <property type="entry name" value="ScpB_csome_segregation"/>
</dbReference>
<protein>
    <submittedName>
        <fullName evidence="6">Segregation and condensation protein B</fullName>
    </submittedName>
</protein>
<proteinExistence type="predicted"/>
<dbReference type="EMBL" id="FOQD01000008">
    <property type="protein sequence ID" value="SFI33383.1"/>
    <property type="molecule type" value="Genomic_DNA"/>
</dbReference>
<keyword evidence="1" id="KW-0963">Cytoplasm</keyword>
<dbReference type="Proteomes" id="UP000199518">
    <property type="component" value="Unassembled WGS sequence"/>
</dbReference>
<dbReference type="PANTHER" id="PTHR34298">
    <property type="entry name" value="SEGREGATION AND CONDENSATION PROTEIN B"/>
    <property type="match status" value="1"/>
</dbReference>
<reference evidence="7" key="1">
    <citation type="submission" date="2016-10" db="EMBL/GenBank/DDBJ databases">
        <authorList>
            <person name="Varghese N."/>
            <person name="Submissions S."/>
        </authorList>
    </citation>
    <scope>NUCLEOTIDE SEQUENCE [LARGE SCALE GENOMIC DNA]</scope>
    <source>
        <strain evidence="7">DSM 26348</strain>
    </source>
</reference>
<keyword evidence="4" id="KW-0131">Cell cycle</keyword>
<organism evidence="6 7">
    <name type="scientific">Planctomicrobium piriforme</name>
    <dbReference type="NCBI Taxonomy" id="1576369"/>
    <lineage>
        <taxon>Bacteria</taxon>
        <taxon>Pseudomonadati</taxon>
        <taxon>Planctomycetota</taxon>
        <taxon>Planctomycetia</taxon>
        <taxon>Planctomycetales</taxon>
        <taxon>Planctomycetaceae</taxon>
        <taxon>Planctomicrobium</taxon>
    </lineage>
</organism>
<sequence length="302" mass="33539">MSGQMNSDAESKENTDAARPFQVVVQNPKPPAELTIYEEDDSLSLEEIEAAYLRAMEAAELVESQSLESVAEASETALALHAVGAQEEIEQELEPESAEHTRSIEPRMFDATETEDGTDEEIVVEEEEPPPISAEQVLEAVLFVGGGPLPTKKLLDVLSGSTTSEQLDQMLTDLNAKYLGEGRPYEIRLLTGGYVMQLRDEFDSVRSRSFGQGPKEVKLAQDALEVLALVAYKQPISREAMEEAEKPNLGPLLRQLLRRQLIALERRENDETAMYRTTPRFLGLFGLHSLDDLPQAGDFNFK</sequence>
<keyword evidence="2" id="KW-0132">Cell division</keyword>
<dbReference type="InterPro" id="IPR036388">
    <property type="entry name" value="WH-like_DNA-bd_sf"/>
</dbReference>
<evidence type="ECO:0000256" key="1">
    <source>
        <dbReference type="ARBA" id="ARBA00022490"/>
    </source>
</evidence>
<accession>A0A1I3HCM2</accession>
<evidence type="ECO:0000313" key="7">
    <source>
        <dbReference type="Proteomes" id="UP000199518"/>
    </source>
</evidence>
<dbReference type="GO" id="GO:0051304">
    <property type="term" value="P:chromosome separation"/>
    <property type="evidence" value="ECO:0007669"/>
    <property type="project" value="InterPro"/>
</dbReference>
<keyword evidence="3" id="KW-0159">Chromosome partition</keyword>